<organism evidence="3 4">
    <name type="scientific">Cyprinus carpio</name>
    <name type="common">Common carp</name>
    <dbReference type="NCBI Taxonomy" id="7962"/>
    <lineage>
        <taxon>Eukaryota</taxon>
        <taxon>Metazoa</taxon>
        <taxon>Chordata</taxon>
        <taxon>Craniata</taxon>
        <taxon>Vertebrata</taxon>
        <taxon>Euteleostomi</taxon>
        <taxon>Actinopterygii</taxon>
        <taxon>Neopterygii</taxon>
        <taxon>Teleostei</taxon>
        <taxon>Ostariophysi</taxon>
        <taxon>Cypriniformes</taxon>
        <taxon>Cyprinidae</taxon>
        <taxon>Cyprininae</taxon>
        <taxon>Cyprinus</taxon>
    </lineage>
</organism>
<dbReference type="InterPro" id="IPR013783">
    <property type="entry name" value="Ig-like_fold"/>
</dbReference>
<dbReference type="PANTHER" id="PTHR21063:SF4">
    <property type="entry name" value="CD48 ANTIGEN-RELATED"/>
    <property type="match status" value="1"/>
</dbReference>
<sequence>MLICFRFQLFVNIYLIFYIVCVIYLFGQSVWLFFCSSGVFGESLSVKEGDSVTLFPQLTEIKKDDVIDWRFGDILIARVRNNNNPAVYEDALDGKFRGRLQLNGQTGDLTITNFRSTDTGDYEVSNIINNFRKTISVTVMSAVEVKSVSVKEGDSVTLHTDLTEVHEDDVIQWRHGDTCVAEINKTCDGDAAGFRDRLQLDHQTGSLTITNITTADSGLYEVKISSSRRTINQRFSVTVIVGFMFMREGSTVILNTDTEIQRDDEILWKFGDEVIHIDRFNRRVDSRWRNISVNDNGDLIIANIQSDQFGDYDVEIKNKSALKKLQYKVKDAKDYVLH</sequence>
<dbReference type="SMART" id="SM00409">
    <property type="entry name" value="IG"/>
    <property type="match status" value="3"/>
</dbReference>
<evidence type="ECO:0000313" key="3">
    <source>
        <dbReference type="Ensembl" id="ENSCCRP00020071204.1"/>
    </source>
</evidence>
<reference evidence="3" key="1">
    <citation type="submission" date="2025-08" db="UniProtKB">
        <authorList>
            <consortium name="Ensembl"/>
        </authorList>
    </citation>
    <scope>IDENTIFICATION</scope>
</reference>
<dbReference type="PANTHER" id="PTHR21063">
    <property type="entry name" value="LFA-3"/>
    <property type="match status" value="1"/>
</dbReference>
<feature type="domain" description="Ig-like" evidence="2">
    <location>
        <begin position="135"/>
        <end position="238"/>
    </location>
</feature>
<evidence type="ECO:0000313" key="4">
    <source>
        <dbReference type="Proteomes" id="UP000694701"/>
    </source>
</evidence>
<keyword evidence="1" id="KW-0472">Membrane</keyword>
<dbReference type="InterPro" id="IPR036179">
    <property type="entry name" value="Ig-like_dom_sf"/>
</dbReference>
<evidence type="ECO:0000259" key="2">
    <source>
        <dbReference type="PROSITE" id="PS50835"/>
    </source>
</evidence>
<name>A0A8C2HX69_CYPCA</name>
<dbReference type="PROSITE" id="PS50835">
    <property type="entry name" value="IG_LIKE"/>
    <property type="match status" value="1"/>
</dbReference>
<dbReference type="Gene3D" id="2.60.40.10">
    <property type="entry name" value="Immunoglobulins"/>
    <property type="match status" value="3"/>
</dbReference>
<feature type="transmembrane region" description="Helical" evidence="1">
    <location>
        <begin position="12"/>
        <end position="34"/>
    </location>
</feature>
<protein>
    <recommendedName>
        <fullName evidence="2">Ig-like domain-containing protein</fullName>
    </recommendedName>
</protein>
<dbReference type="AlphaFoldDB" id="A0A8C2HX69"/>
<evidence type="ECO:0000256" key="1">
    <source>
        <dbReference type="SAM" id="Phobius"/>
    </source>
</evidence>
<dbReference type="Pfam" id="PF07686">
    <property type="entry name" value="V-set"/>
    <property type="match status" value="1"/>
</dbReference>
<dbReference type="InterPro" id="IPR003599">
    <property type="entry name" value="Ig_sub"/>
</dbReference>
<dbReference type="InterPro" id="IPR013106">
    <property type="entry name" value="Ig_V-set"/>
</dbReference>
<dbReference type="Proteomes" id="UP000694701">
    <property type="component" value="Unplaced"/>
</dbReference>
<proteinExistence type="predicted"/>
<dbReference type="Ensembl" id="ENSCCRT00020078218.1">
    <property type="protein sequence ID" value="ENSCCRP00020071204.1"/>
    <property type="gene ID" value="ENSCCRG00020033306.1"/>
</dbReference>
<keyword evidence="1" id="KW-0812">Transmembrane</keyword>
<dbReference type="InterPro" id="IPR007110">
    <property type="entry name" value="Ig-like_dom"/>
</dbReference>
<accession>A0A8C2HX69</accession>
<keyword evidence="1" id="KW-1133">Transmembrane helix</keyword>
<dbReference type="SUPFAM" id="SSF48726">
    <property type="entry name" value="Immunoglobulin"/>
    <property type="match status" value="3"/>
</dbReference>